<proteinExistence type="predicted"/>
<evidence type="ECO:0000313" key="2">
    <source>
        <dbReference type="EMBL" id="MPC62805.1"/>
    </source>
</evidence>
<comment type="caution">
    <text evidence="2">The sequence shown here is derived from an EMBL/GenBank/DDBJ whole genome shotgun (WGS) entry which is preliminary data.</text>
</comment>
<organism evidence="2 3">
    <name type="scientific">Portunus trituberculatus</name>
    <name type="common">Swimming crab</name>
    <name type="synonym">Neptunus trituberculatus</name>
    <dbReference type="NCBI Taxonomy" id="210409"/>
    <lineage>
        <taxon>Eukaryota</taxon>
        <taxon>Metazoa</taxon>
        <taxon>Ecdysozoa</taxon>
        <taxon>Arthropoda</taxon>
        <taxon>Crustacea</taxon>
        <taxon>Multicrustacea</taxon>
        <taxon>Malacostraca</taxon>
        <taxon>Eumalacostraca</taxon>
        <taxon>Eucarida</taxon>
        <taxon>Decapoda</taxon>
        <taxon>Pleocyemata</taxon>
        <taxon>Brachyura</taxon>
        <taxon>Eubrachyura</taxon>
        <taxon>Portunoidea</taxon>
        <taxon>Portunidae</taxon>
        <taxon>Portuninae</taxon>
        <taxon>Portunus</taxon>
    </lineage>
</organism>
<dbReference type="AlphaFoldDB" id="A0A5B7GZG4"/>
<sequence>MPDVSSRSSALPSEPSPQASAPGIQIRGSRRAADGKAICTWQGGGDQATFCTRQAPLDAPCRAPRVPTCC</sequence>
<dbReference type="EMBL" id="VSRR010020079">
    <property type="protein sequence ID" value="MPC62805.1"/>
    <property type="molecule type" value="Genomic_DNA"/>
</dbReference>
<accession>A0A5B7GZG4</accession>
<name>A0A5B7GZG4_PORTR</name>
<gene>
    <name evidence="2" type="ORF">E2C01_056895</name>
</gene>
<evidence type="ECO:0000256" key="1">
    <source>
        <dbReference type="SAM" id="MobiDB-lite"/>
    </source>
</evidence>
<reference evidence="2 3" key="1">
    <citation type="submission" date="2019-05" db="EMBL/GenBank/DDBJ databases">
        <title>Another draft genome of Portunus trituberculatus and its Hox gene families provides insights of decapod evolution.</title>
        <authorList>
            <person name="Jeong J.-H."/>
            <person name="Song I."/>
            <person name="Kim S."/>
            <person name="Choi T."/>
            <person name="Kim D."/>
            <person name="Ryu S."/>
            <person name="Kim W."/>
        </authorList>
    </citation>
    <scope>NUCLEOTIDE SEQUENCE [LARGE SCALE GENOMIC DNA]</scope>
    <source>
        <tissue evidence="2">Muscle</tissue>
    </source>
</reference>
<evidence type="ECO:0000313" key="3">
    <source>
        <dbReference type="Proteomes" id="UP000324222"/>
    </source>
</evidence>
<feature type="region of interest" description="Disordered" evidence="1">
    <location>
        <begin position="1"/>
        <end position="29"/>
    </location>
</feature>
<keyword evidence="3" id="KW-1185">Reference proteome</keyword>
<dbReference type="Proteomes" id="UP000324222">
    <property type="component" value="Unassembled WGS sequence"/>
</dbReference>
<protein>
    <submittedName>
        <fullName evidence="2">Uncharacterized protein</fullName>
    </submittedName>
</protein>
<feature type="compositionally biased region" description="Low complexity" evidence="1">
    <location>
        <begin position="1"/>
        <end position="17"/>
    </location>
</feature>